<proteinExistence type="predicted"/>
<evidence type="ECO:0000256" key="1">
    <source>
        <dbReference type="ARBA" id="ARBA00022741"/>
    </source>
</evidence>
<dbReference type="Gene3D" id="1.10.8.60">
    <property type="match status" value="1"/>
</dbReference>
<dbReference type="InterPro" id="IPR025662">
    <property type="entry name" value="Sigma_54_int_dom_ATP-bd_1"/>
</dbReference>
<keyword evidence="3" id="KW-0805">Transcription regulation</keyword>
<dbReference type="InterPro" id="IPR035965">
    <property type="entry name" value="PAS-like_dom_sf"/>
</dbReference>
<dbReference type="InterPro" id="IPR009057">
    <property type="entry name" value="Homeodomain-like_sf"/>
</dbReference>
<accession>A0ABQ6C576</accession>
<dbReference type="PROSITE" id="PS00675">
    <property type="entry name" value="SIGMA54_INTERACT_1"/>
    <property type="match status" value="1"/>
</dbReference>
<keyword evidence="2" id="KW-0067">ATP-binding</keyword>
<reference evidence="8" key="1">
    <citation type="journal article" date="2019" name="Int. J. Syst. Evol. Microbiol.">
        <title>The Global Catalogue of Microorganisms (GCM) 10K type strain sequencing project: providing services to taxonomists for standard genome sequencing and annotation.</title>
        <authorList>
            <consortium name="The Broad Institute Genomics Platform"/>
            <consortium name="The Broad Institute Genome Sequencing Center for Infectious Disease"/>
            <person name="Wu L."/>
            <person name="Ma J."/>
        </authorList>
    </citation>
    <scope>NUCLEOTIDE SEQUENCE [LARGE SCALE GENOMIC DNA]</scope>
    <source>
        <strain evidence="8">NBRC 109341</strain>
    </source>
</reference>
<dbReference type="InterPro" id="IPR002078">
    <property type="entry name" value="Sigma_54_int"/>
</dbReference>
<dbReference type="InterPro" id="IPR002197">
    <property type="entry name" value="HTH_Fis"/>
</dbReference>
<evidence type="ECO:0000256" key="5">
    <source>
        <dbReference type="ARBA" id="ARBA00023163"/>
    </source>
</evidence>
<dbReference type="InterPro" id="IPR003593">
    <property type="entry name" value="AAA+_ATPase"/>
</dbReference>
<dbReference type="Proteomes" id="UP001156903">
    <property type="component" value="Unassembled WGS sequence"/>
</dbReference>
<feature type="domain" description="Sigma-54 factor interaction" evidence="6">
    <location>
        <begin position="349"/>
        <end position="563"/>
    </location>
</feature>
<evidence type="ECO:0000256" key="4">
    <source>
        <dbReference type="ARBA" id="ARBA00023125"/>
    </source>
</evidence>
<dbReference type="SUPFAM" id="SSF46689">
    <property type="entry name" value="Homeodomain-like"/>
    <property type="match status" value="1"/>
</dbReference>
<dbReference type="Pfam" id="PF25601">
    <property type="entry name" value="AAA_lid_14"/>
    <property type="match status" value="1"/>
</dbReference>
<dbReference type="InterPro" id="IPR000014">
    <property type="entry name" value="PAS"/>
</dbReference>
<dbReference type="EMBL" id="BSPB01000017">
    <property type="protein sequence ID" value="GLS14914.1"/>
    <property type="molecule type" value="Genomic_DNA"/>
</dbReference>
<evidence type="ECO:0000256" key="2">
    <source>
        <dbReference type="ARBA" id="ARBA00022840"/>
    </source>
</evidence>
<evidence type="ECO:0000313" key="8">
    <source>
        <dbReference type="Proteomes" id="UP001156903"/>
    </source>
</evidence>
<dbReference type="Gene3D" id="3.30.450.40">
    <property type="match status" value="1"/>
</dbReference>
<keyword evidence="1" id="KW-0547">Nucleotide-binding</keyword>
<dbReference type="InterPro" id="IPR003018">
    <property type="entry name" value="GAF"/>
</dbReference>
<dbReference type="PANTHER" id="PTHR32071">
    <property type="entry name" value="TRANSCRIPTIONAL REGULATORY PROTEIN"/>
    <property type="match status" value="1"/>
</dbReference>
<gene>
    <name evidence="7" type="ORF">GCM10007935_23470</name>
</gene>
<dbReference type="PANTHER" id="PTHR32071:SF77">
    <property type="entry name" value="TRANSCRIPTIONAL REGULATORY PROTEIN"/>
    <property type="match status" value="1"/>
</dbReference>
<dbReference type="SMART" id="SM00382">
    <property type="entry name" value="AAA"/>
    <property type="match status" value="1"/>
</dbReference>
<organism evidence="7 8">
    <name type="scientific">Hydrogenophaga electricum</name>
    <dbReference type="NCBI Taxonomy" id="1230953"/>
    <lineage>
        <taxon>Bacteria</taxon>
        <taxon>Pseudomonadati</taxon>
        <taxon>Pseudomonadota</taxon>
        <taxon>Betaproteobacteria</taxon>
        <taxon>Burkholderiales</taxon>
        <taxon>Comamonadaceae</taxon>
        <taxon>Hydrogenophaga</taxon>
    </lineage>
</organism>
<dbReference type="InterPro" id="IPR027417">
    <property type="entry name" value="P-loop_NTPase"/>
</dbReference>
<dbReference type="SUPFAM" id="SSF55781">
    <property type="entry name" value="GAF domain-like"/>
    <property type="match status" value="1"/>
</dbReference>
<dbReference type="InterPro" id="IPR029016">
    <property type="entry name" value="GAF-like_dom_sf"/>
</dbReference>
<name>A0ABQ6C576_9BURK</name>
<dbReference type="Gene3D" id="3.40.50.300">
    <property type="entry name" value="P-loop containing nucleotide triphosphate hydrolases"/>
    <property type="match status" value="1"/>
</dbReference>
<keyword evidence="5" id="KW-0804">Transcription</keyword>
<dbReference type="CDD" id="cd00130">
    <property type="entry name" value="PAS"/>
    <property type="match status" value="1"/>
</dbReference>
<dbReference type="InterPro" id="IPR058031">
    <property type="entry name" value="AAA_lid_NorR"/>
</dbReference>
<keyword evidence="4" id="KW-0238">DNA-binding</keyword>
<dbReference type="PRINTS" id="PR01590">
    <property type="entry name" value="HTHFIS"/>
</dbReference>
<evidence type="ECO:0000259" key="6">
    <source>
        <dbReference type="PROSITE" id="PS50045"/>
    </source>
</evidence>
<evidence type="ECO:0000313" key="7">
    <source>
        <dbReference type="EMBL" id="GLS14914.1"/>
    </source>
</evidence>
<dbReference type="SUPFAM" id="SSF52540">
    <property type="entry name" value="P-loop containing nucleoside triphosphate hydrolases"/>
    <property type="match status" value="1"/>
</dbReference>
<sequence>MDIPSQALALRKARRHLIEHGRCSSEHLDERLARSWQRSLAAGLQPLGRFDPAATLDTQGLSLLRARHHELLAHSLPVMEYLFEQVRHSQSVVVLADPQGTLMHTHGDTHFLGKAERIALTSGASWHEQERGTNAIGTAIAELSAVAIHGGEHYLERNGFLTCAAAPILSGTGQLLGILDISGEHRPGHPHTLGLVSTAARMIENRLLDAHSRHLLRLHLHHRPEGVGTVAEGIVAFSEDGWVLGANHSALQLLGIGRSALASTRLDDLLQPGLQRWLDAQRRAPDQMLVLQRPDGSTLYARLRCDAPPVPVGRAPQATPTRPVLADAATTDALSKLDTGDRRWRTAADRVRRVLGKGIPVLVQGESGVGKELFARAAHESGPRRSGPFVAINCAALPESLIESELFGHAPGAFTGAHRHGRTGLLRDAHRGTLFLDEIGDMPLALQTRLLRVLQERQVVPVGASAAVPVDFALICATHQNLRQAVDEGRFRADLYYRLNGLCVELPPLRERSDLAVLTQRLLAEIEPDRPMAVAPGLLDTFGRHHWPGNLRQYASLLRTACALMPDETTTLDWEHLTEDQREALLQPAWQAPVPVTGSRPPQSLQELSLSAIHRALENSRGNVSLAARQLGISRQTLYRKLGASESRP</sequence>
<dbReference type="Pfam" id="PF01590">
    <property type="entry name" value="GAF"/>
    <property type="match status" value="1"/>
</dbReference>
<dbReference type="Pfam" id="PF00158">
    <property type="entry name" value="Sigma54_activat"/>
    <property type="match status" value="1"/>
</dbReference>
<comment type="caution">
    <text evidence="7">The sequence shown here is derived from an EMBL/GenBank/DDBJ whole genome shotgun (WGS) entry which is preliminary data.</text>
</comment>
<dbReference type="RefSeq" id="WP_234262721.1">
    <property type="nucleotide sequence ID" value="NZ_BSPB01000017.1"/>
</dbReference>
<dbReference type="Pfam" id="PF02954">
    <property type="entry name" value="HTH_8"/>
    <property type="match status" value="1"/>
</dbReference>
<dbReference type="SUPFAM" id="SSF55785">
    <property type="entry name" value="PYP-like sensor domain (PAS domain)"/>
    <property type="match status" value="1"/>
</dbReference>
<dbReference type="PROSITE" id="PS50045">
    <property type="entry name" value="SIGMA54_INTERACT_4"/>
    <property type="match status" value="1"/>
</dbReference>
<keyword evidence="8" id="KW-1185">Reference proteome</keyword>
<dbReference type="Gene3D" id="1.10.10.60">
    <property type="entry name" value="Homeodomain-like"/>
    <property type="match status" value="1"/>
</dbReference>
<dbReference type="CDD" id="cd00009">
    <property type="entry name" value="AAA"/>
    <property type="match status" value="1"/>
</dbReference>
<protein>
    <submittedName>
        <fullName evidence="7">Sigma-54-dependent Fis family transcriptional regulator</fullName>
    </submittedName>
</protein>
<evidence type="ECO:0000256" key="3">
    <source>
        <dbReference type="ARBA" id="ARBA00023015"/>
    </source>
</evidence>